<protein>
    <submittedName>
        <fullName evidence="1">Uncharacterized protein</fullName>
    </submittedName>
</protein>
<dbReference type="STRING" id="582672.SAMN05216360_12334"/>
<name>A0A1H0JPP5_9HYPH</name>
<evidence type="ECO:0000313" key="2">
    <source>
        <dbReference type="Proteomes" id="UP000198704"/>
    </source>
</evidence>
<dbReference type="EMBL" id="FNHS01000023">
    <property type="protein sequence ID" value="SDO45341.1"/>
    <property type="molecule type" value="Genomic_DNA"/>
</dbReference>
<proteinExistence type="predicted"/>
<dbReference type="RefSeq" id="WP_091721871.1">
    <property type="nucleotide sequence ID" value="NZ_FNHS01000023.1"/>
</dbReference>
<dbReference type="OrthoDB" id="8020123at2"/>
<sequence>MPYTLQRLAPGSFDLVLDGKVVGSLVRDVSEDGREGDWMAETLDDSPPYPPPFERGQHAFPTLLGAAKWLDANVPDL</sequence>
<dbReference type="Proteomes" id="UP000198704">
    <property type="component" value="Unassembled WGS sequence"/>
</dbReference>
<dbReference type="AlphaFoldDB" id="A0A1H0JPP5"/>
<organism evidence="1 2">
    <name type="scientific">Methylobacterium phyllostachyos</name>
    <dbReference type="NCBI Taxonomy" id="582672"/>
    <lineage>
        <taxon>Bacteria</taxon>
        <taxon>Pseudomonadati</taxon>
        <taxon>Pseudomonadota</taxon>
        <taxon>Alphaproteobacteria</taxon>
        <taxon>Hyphomicrobiales</taxon>
        <taxon>Methylobacteriaceae</taxon>
        <taxon>Methylobacterium</taxon>
    </lineage>
</organism>
<accession>A0A1H0JPP5</accession>
<reference evidence="2" key="1">
    <citation type="submission" date="2016-10" db="EMBL/GenBank/DDBJ databases">
        <authorList>
            <person name="Varghese N."/>
            <person name="Submissions S."/>
        </authorList>
    </citation>
    <scope>NUCLEOTIDE SEQUENCE [LARGE SCALE GENOMIC DNA]</scope>
    <source>
        <strain evidence="2">BL47</strain>
    </source>
</reference>
<keyword evidence="2" id="KW-1185">Reference proteome</keyword>
<gene>
    <name evidence="1" type="ORF">SAMN05216360_12334</name>
</gene>
<evidence type="ECO:0000313" key="1">
    <source>
        <dbReference type="EMBL" id="SDO45341.1"/>
    </source>
</evidence>